<evidence type="ECO:0000256" key="1">
    <source>
        <dbReference type="ARBA" id="ARBA00001933"/>
    </source>
</evidence>
<evidence type="ECO:0000256" key="6">
    <source>
        <dbReference type="ARBA" id="ARBA00050776"/>
    </source>
</evidence>
<dbReference type="PANTHER" id="PTHR43586">
    <property type="entry name" value="CYSTEINE DESULFURASE"/>
    <property type="match status" value="1"/>
</dbReference>
<proteinExistence type="inferred from homology"/>
<dbReference type="PROSITE" id="PS00595">
    <property type="entry name" value="AA_TRANSFER_CLASS_5"/>
    <property type="match status" value="1"/>
</dbReference>
<dbReference type="InterPro" id="IPR015421">
    <property type="entry name" value="PyrdxlP-dep_Trfase_major"/>
</dbReference>
<evidence type="ECO:0000256" key="4">
    <source>
        <dbReference type="ARBA" id="ARBA00022679"/>
    </source>
</evidence>
<reference evidence="10" key="1">
    <citation type="journal article" date="2020" name="Biol. Lett.">
        <title>Evolutionary rates are correlated between cockroach symbionts and mitochondrial genomes.</title>
        <authorList>
            <person name="Arab D.A."/>
            <person name="Bourguignon T."/>
            <person name="Wang Z."/>
            <person name="Ho S.Y.W."/>
            <person name="Lo N."/>
        </authorList>
    </citation>
    <scope>NUCLEOTIDE SEQUENCE</scope>
    <source>
        <strain evidence="10">DHOG63228</strain>
    </source>
</reference>
<dbReference type="PANTHER" id="PTHR43586:SF8">
    <property type="entry name" value="CYSTEINE DESULFURASE 1, CHLOROPLASTIC"/>
    <property type="match status" value="1"/>
</dbReference>
<keyword evidence="4 8" id="KW-0808">Transferase</keyword>
<dbReference type="InterPro" id="IPR016454">
    <property type="entry name" value="Cysteine_dSase"/>
</dbReference>
<dbReference type="CDD" id="cd06453">
    <property type="entry name" value="SufS_like"/>
    <property type="match status" value="1"/>
</dbReference>
<dbReference type="InterPro" id="IPR015424">
    <property type="entry name" value="PyrdxlP-dep_Trfase"/>
</dbReference>
<evidence type="ECO:0000256" key="3">
    <source>
        <dbReference type="ARBA" id="ARBA00010447"/>
    </source>
</evidence>
<dbReference type="GO" id="GO:0006534">
    <property type="term" value="P:cysteine metabolic process"/>
    <property type="evidence" value="ECO:0007669"/>
    <property type="project" value="UniProtKB-UniRule"/>
</dbReference>
<protein>
    <recommendedName>
        <fullName evidence="8">Cysteine desulfurase</fullName>
        <ecNumber evidence="8">2.8.1.7</ecNumber>
    </recommendedName>
</protein>
<dbReference type="NCBIfam" id="TIGR01979">
    <property type="entry name" value="sufS"/>
    <property type="match status" value="1"/>
</dbReference>
<feature type="domain" description="Aminotransferase class V" evidence="9">
    <location>
        <begin position="27"/>
        <end position="398"/>
    </location>
</feature>
<comment type="similarity">
    <text evidence="3 8">Belongs to the class-V pyridoxal-phosphate-dependent aminotransferase family. Csd subfamily.</text>
</comment>
<dbReference type="Gene3D" id="3.90.1150.10">
    <property type="entry name" value="Aspartate Aminotransferase, domain 1"/>
    <property type="match status" value="1"/>
</dbReference>
<dbReference type="Pfam" id="PF00266">
    <property type="entry name" value="Aminotran_5"/>
    <property type="match status" value="1"/>
</dbReference>
<dbReference type="EMBL" id="MN039768">
    <property type="protein sequence ID" value="QID53748.1"/>
    <property type="molecule type" value="Genomic_DNA"/>
</dbReference>
<evidence type="ECO:0000256" key="2">
    <source>
        <dbReference type="ARBA" id="ARBA00002824"/>
    </source>
</evidence>
<dbReference type="InterPro" id="IPR010970">
    <property type="entry name" value="Cys_dSase_SufS"/>
</dbReference>
<evidence type="ECO:0000259" key="9">
    <source>
        <dbReference type="Pfam" id="PF00266"/>
    </source>
</evidence>
<keyword evidence="5 8" id="KW-0663">Pyridoxal phosphate</keyword>
<dbReference type="PIRSF" id="PIRSF005572">
    <property type="entry name" value="NifS"/>
    <property type="match status" value="1"/>
</dbReference>
<dbReference type="GO" id="GO:0031071">
    <property type="term" value="F:cysteine desulfurase activity"/>
    <property type="evidence" value="ECO:0007669"/>
    <property type="project" value="UniProtKB-UniRule"/>
</dbReference>
<comment type="catalytic activity">
    <reaction evidence="6 8">
        <text>(sulfur carrier)-H + L-cysteine = (sulfur carrier)-SH + L-alanine</text>
        <dbReference type="Rhea" id="RHEA:43892"/>
        <dbReference type="Rhea" id="RHEA-COMP:14737"/>
        <dbReference type="Rhea" id="RHEA-COMP:14739"/>
        <dbReference type="ChEBI" id="CHEBI:29917"/>
        <dbReference type="ChEBI" id="CHEBI:35235"/>
        <dbReference type="ChEBI" id="CHEBI:57972"/>
        <dbReference type="ChEBI" id="CHEBI:64428"/>
        <dbReference type="EC" id="2.8.1.7"/>
    </reaction>
</comment>
<feature type="non-terminal residue" evidence="10">
    <location>
        <position position="411"/>
    </location>
</feature>
<sequence>MFSDKEIQKIRNQFPILKEKIYSNPLIYMDNAATTQKPLKVIQASQSYYSTMNSNVHRGLHYLSHKATLYVENVRKKIKKFIHARHSSEIIFTKGTTESINLVASSMENFIKEGDEIIISCLEHHSNFVPWQILCKKKNAILKIISIHDSGFLKLTDFEFLISEKTKIVSISHISNVLGIINPVKDIIEKAHEYGALVLIDGAQVPSNLDLNVQDLNVDFYVFSAHKMYGPTGIGILYGKKKILEKLYPYQFGGEMIKNVSFDGTTYSDLPFKFEAGTPNIEGIVVWGFAIDFVKEIGISNIQSYKKKLLMYAIKCLSSIDGIQLYGVSKDVSDKSGIISFNIDNLHCFDVGSLLDRLGIAVRTGHLCAQPLMNFFRVTGMIRVSFSVYNTCEEIDYLLESLLKAKKILLK</sequence>
<dbReference type="InterPro" id="IPR000192">
    <property type="entry name" value="Aminotrans_V_dom"/>
</dbReference>
<dbReference type="AlphaFoldDB" id="A0A6G6BNC8"/>
<dbReference type="SUPFAM" id="SSF53383">
    <property type="entry name" value="PLP-dependent transferases"/>
    <property type="match status" value="1"/>
</dbReference>
<comment type="cofactor">
    <cofactor evidence="1 7">
        <name>pyridoxal 5'-phosphate</name>
        <dbReference type="ChEBI" id="CHEBI:597326"/>
    </cofactor>
</comment>
<accession>A0A6G6BNC8</accession>
<evidence type="ECO:0000256" key="7">
    <source>
        <dbReference type="RuleBase" id="RU004504"/>
    </source>
</evidence>
<dbReference type="Gene3D" id="3.40.640.10">
    <property type="entry name" value="Type I PLP-dependent aspartate aminotransferase-like (Major domain)"/>
    <property type="match status" value="1"/>
</dbReference>
<dbReference type="GO" id="GO:0030170">
    <property type="term" value="F:pyridoxal phosphate binding"/>
    <property type="evidence" value="ECO:0007669"/>
    <property type="project" value="UniProtKB-UniRule"/>
</dbReference>
<evidence type="ECO:0000256" key="8">
    <source>
        <dbReference type="RuleBase" id="RU004506"/>
    </source>
</evidence>
<evidence type="ECO:0000256" key="5">
    <source>
        <dbReference type="ARBA" id="ARBA00022898"/>
    </source>
</evidence>
<dbReference type="InterPro" id="IPR020578">
    <property type="entry name" value="Aminotrans_V_PyrdxlP_BS"/>
</dbReference>
<name>A0A6G6BNC8_9FLAO</name>
<dbReference type="EC" id="2.8.1.7" evidence="8"/>
<comment type="function">
    <text evidence="2 8">Catalyzes the removal of elemental sulfur and selenium atoms from L-cysteine, L-cystine, L-selenocysteine, and L-selenocystine to produce L-alanine.</text>
</comment>
<dbReference type="InterPro" id="IPR015422">
    <property type="entry name" value="PyrdxlP-dep_Trfase_small"/>
</dbReference>
<organism evidence="10">
    <name type="scientific">Blattabacterium sp.</name>
    <name type="common">Rhabdoblatta sp.</name>
    <dbReference type="NCBI Taxonomy" id="2712829"/>
    <lineage>
        <taxon>Bacteria</taxon>
        <taxon>Pseudomonadati</taxon>
        <taxon>Bacteroidota</taxon>
        <taxon>Flavobacteriia</taxon>
        <taxon>Flavobacteriales</taxon>
        <taxon>Blattabacteriaceae</taxon>
        <taxon>Blattabacterium</taxon>
    </lineage>
</organism>
<evidence type="ECO:0000313" key="10">
    <source>
        <dbReference type="EMBL" id="QID53748.1"/>
    </source>
</evidence>